<reference evidence="2 3" key="1">
    <citation type="journal article" date="2019" name="Int. J. Syst. Evol. Microbiol.">
        <title>The Global Catalogue of Microorganisms (GCM) 10K type strain sequencing project: providing services to taxonomists for standard genome sequencing and annotation.</title>
        <authorList>
            <consortium name="The Broad Institute Genomics Platform"/>
            <consortium name="The Broad Institute Genome Sequencing Center for Infectious Disease"/>
            <person name="Wu L."/>
            <person name="Ma J."/>
        </authorList>
    </citation>
    <scope>NUCLEOTIDE SEQUENCE [LARGE SCALE GENOMIC DNA]</scope>
    <source>
        <strain evidence="2 3">JCM 3325</strain>
    </source>
</reference>
<proteinExistence type="predicted"/>
<dbReference type="InterPro" id="IPR036890">
    <property type="entry name" value="HATPase_C_sf"/>
</dbReference>
<accession>A0ABN3JUX2</accession>
<dbReference type="EMBL" id="BAAARW010000023">
    <property type="protein sequence ID" value="GAA2438441.1"/>
    <property type="molecule type" value="Genomic_DNA"/>
</dbReference>
<organism evidence="2 3">
    <name type="scientific">Actinomadura vinacea</name>
    <dbReference type="NCBI Taxonomy" id="115336"/>
    <lineage>
        <taxon>Bacteria</taxon>
        <taxon>Bacillati</taxon>
        <taxon>Actinomycetota</taxon>
        <taxon>Actinomycetes</taxon>
        <taxon>Streptosporangiales</taxon>
        <taxon>Thermomonosporaceae</taxon>
        <taxon>Actinomadura</taxon>
    </lineage>
</organism>
<keyword evidence="3" id="KW-1185">Reference proteome</keyword>
<sequence length="167" mass="17774">MRVSVERQEGYAEACPWSVGVWRLPAGRAEQRARVIIRELLGRAGVSPERVADSELVAAELAANGVRHAAPPYELRVLFAGTERRPVWCELADADPCLGRVPELLREPSVDLEPDEDLDAVIAALSLGGRGLSLVRDLTGGHCAIYTTTACSKPGLGKAVGLALPGL</sequence>
<evidence type="ECO:0000259" key="1">
    <source>
        <dbReference type="Pfam" id="PF13581"/>
    </source>
</evidence>
<name>A0ABN3JUX2_9ACTN</name>
<comment type="caution">
    <text evidence="2">The sequence shown here is derived from an EMBL/GenBank/DDBJ whole genome shotgun (WGS) entry which is preliminary data.</text>
</comment>
<dbReference type="Proteomes" id="UP001501231">
    <property type="component" value="Unassembled WGS sequence"/>
</dbReference>
<dbReference type="Gene3D" id="3.30.565.10">
    <property type="entry name" value="Histidine kinase-like ATPase, C-terminal domain"/>
    <property type="match status" value="1"/>
</dbReference>
<dbReference type="InterPro" id="IPR003594">
    <property type="entry name" value="HATPase_dom"/>
</dbReference>
<evidence type="ECO:0000313" key="2">
    <source>
        <dbReference type="EMBL" id="GAA2438441.1"/>
    </source>
</evidence>
<protein>
    <recommendedName>
        <fullName evidence="1">Histidine kinase/HSP90-like ATPase domain-containing protein</fullName>
    </recommendedName>
</protein>
<evidence type="ECO:0000313" key="3">
    <source>
        <dbReference type="Proteomes" id="UP001501231"/>
    </source>
</evidence>
<gene>
    <name evidence="2" type="ORF">GCM10010191_62020</name>
</gene>
<dbReference type="RefSeq" id="WP_344593719.1">
    <property type="nucleotide sequence ID" value="NZ_BAAARW010000023.1"/>
</dbReference>
<feature type="domain" description="Histidine kinase/HSP90-like ATPase" evidence="1">
    <location>
        <begin position="31"/>
        <end position="139"/>
    </location>
</feature>
<dbReference type="Pfam" id="PF13581">
    <property type="entry name" value="HATPase_c_2"/>
    <property type="match status" value="1"/>
</dbReference>